<evidence type="ECO:0000313" key="3">
    <source>
        <dbReference type="Proteomes" id="UP001596011"/>
    </source>
</evidence>
<proteinExistence type="predicted"/>
<feature type="coiled-coil region" evidence="1">
    <location>
        <begin position="67"/>
        <end position="97"/>
    </location>
</feature>
<evidence type="ECO:0000313" key="2">
    <source>
        <dbReference type="EMBL" id="MFC4632125.1"/>
    </source>
</evidence>
<keyword evidence="1" id="KW-0175">Coiled coil</keyword>
<evidence type="ECO:0000256" key="1">
    <source>
        <dbReference type="SAM" id="Coils"/>
    </source>
</evidence>
<sequence length="99" mass="11315">MISEAKVIEALEVLGFNFGPDENTEYSVNIRLGLSRSDIEYTIAEIGKNVTHERIYIMNTDRVGEQVASLEKTSRVLQAEIRELEEFKAHELEAKEETK</sequence>
<accession>A0ABV9HRU0</accession>
<gene>
    <name evidence="2" type="ORF">ACFO6V_28040</name>
</gene>
<organism evidence="2 3">
    <name type="scientific">Promicromonospora alba</name>
    <dbReference type="NCBI Taxonomy" id="1616110"/>
    <lineage>
        <taxon>Bacteria</taxon>
        <taxon>Bacillati</taxon>
        <taxon>Actinomycetota</taxon>
        <taxon>Actinomycetes</taxon>
        <taxon>Micrococcales</taxon>
        <taxon>Promicromonosporaceae</taxon>
        <taxon>Promicromonospora</taxon>
    </lineage>
</organism>
<keyword evidence="3" id="KW-1185">Reference proteome</keyword>
<name>A0ABV9HRU0_9MICO</name>
<dbReference type="RefSeq" id="WP_377142458.1">
    <property type="nucleotide sequence ID" value="NZ_JBHSFI010000012.1"/>
</dbReference>
<dbReference type="Proteomes" id="UP001596011">
    <property type="component" value="Unassembled WGS sequence"/>
</dbReference>
<protein>
    <submittedName>
        <fullName evidence="2">Uncharacterized protein</fullName>
    </submittedName>
</protein>
<reference evidence="3" key="1">
    <citation type="journal article" date="2019" name="Int. J. Syst. Evol. Microbiol.">
        <title>The Global Catalogue of Microorganisms (GCM) 10K type strain sequencing project: providing services to taxonomists for standard genome sequencing and annotation.</title>
        <authorList>
            <consortium name="The Broad Institute Genomics Platform"/>
            <consortium name="The Broad Institute Genome Sequencing Center for Infectious Disease"/>
            <person name="Wu L."/>
            <person name="Ma J."/>
        </authorList>
    </citation>
    <scope>NUCLEOTIDE SEQUENCE [LARGE SCALE GENOMIC DNA]</scope>
    <source>
        <strain evidence="3">CCUG 42722</strain>
    </source>
</reference>
<dbReference type="EMBL" id="JBHSFI010000012">
    <property type="protein sequence ID" value="MFC4632125.1"/>
    <property type="molecule type" value="Genomic_DNA"/>
</dbReference>
<comment type="caution">
    <text evidence="2">The sequence shown here is derived from an EMBL/GenBank/DDBJ whole genome shotgun (WGS) entry which is preliminary data.</text>
</comment>